<protein>
    <submittedName>
        <fullName evidence="4">FG-GAP repeat domain-containing protein</fullName>
    </submittedName>
</protein>
<evidence type="ECO:0000313" key="5">
    <source>
        <dbReference type="Proteomes" id="UP001602370"/>
    </source>
</evidence>
<keyword evidence="1 3" id="KW-0732">Signal</keyword>
<reference evidence="4 5" key="1">
    <citation type="submission" date="2024-10" db="EMBL/GenBank/DDBJ databases">
        <title>The Natural Products Discovery Center: Release of the First 8490 Sequenced Strains for Exploring Actinobacteria Biosynthetic Diversity.</title>
        <authorList>
            <person name="Kalkreuter E."/>
            <person name="Kautsar S.A."/>
            <person name="Yang D."/>
            <person name="Bader C.D."/>
            <person name="Teijaro C.N."/>
            <person name="Fluegel L."/>
            <person name="Davis C.M."/>
            <person name="Simpson J.R."/>
            <person name="Lauterbach L."/>
            <person name="Steele A.D."/>
            <person name="Gui C."/>
            <person name="Meng S."/>
            <person name="Li G."/>
            <person name="Viehrig K."/>
            <person name="Ye F."/>
            <person name="Su P."/>
            <person name="Kiefer A.F."/>
            <person name="Nichols A."/>
            <person name="Cepeda A.J."/>
            <person name="Yan W."/>
            <person name="Fan B."/>
            <person name="Jiang Y."/>
            <person name="Adhikari A."/>
            <person name="Zheng C.-J."/>
            <person name="Schuster L."/>
            <person name="Cowan T.M."/>
            <person name="Smanski M.J."/>
            <person name="Chevrette M.G."/>
            <person name="De Carvalho L.P.S."/>
            <person name="Shen B."/>
        </authorList>
    </citation>
    <scope>NUCLEOTIDE SEQUENCE [LARGE SCALE GENOMIC DNA]</scope>
    <source>
        <strain evidence="4 5">NPDC012605</strain>
    </source>
</reference>
<sequence length="745" mass="77543">MNHSPLRRRRQAAAVSAVLAVVTAAGVATPAMAATPTAPVRSVTDGQDTPFTLPDGSKLISAGRTGMLSATDGSSVVYRWTRFSDGVTTTLSGRRWGAIGTDTVATQNGSVITLTDMSGGSAPVEIDTSAFNTAANPYTLNRVVGSTLVMTASVSGVLEYHLVSKEEGRVVDRKVVLPEGARPLVMYSNGPGTYVLTYNRVVGEVWTRHVAVLDPATGAATDTYDTLPSTVIRAGFLSPTHVAWTETPAGGTAILAVARRGGTRTERTPLDPLRSADGILLRTVGDWLTYNRNGGGTAGWTDALHPLTARSLTNGDTVEVLDHVQSSAVDPDGNLLALGGTVEHGEGLYRVAPGADGTPVATLVTSFGRPTALTMENETLPPTGAVDFDTNGGVLKASGKVSRSNARVGLSVTHVASGLTGGAGQTLATTATDFALTWNGQFQNGVPAYNGDYTWTLTAKPTNGIGPDVVRTGTFTLTRAPKAHDFDDNGSPDLLARDGRGRLRSYDINQIEGSSTIRALDPVDLGTGWSGYDRITAAGDIAGTTAPDLVARDRTGVLWLHQGNGKGLAPRTRIGAGWQIYHTLTAGSDVTGDGRPDLLATDTSGALWLYKATGDTAAPFAKRVKVGGGWGVYNQLTATGNIAGAPAGDLLARDTSGTLWLYLGKGDGTFAPRVKVGGGWNAYVSLVGAGDVDRDGRNDLIAYNANGGFYSSLYVYKGTGNWNAPFGTRRAPYNPGLGEGSIDLF</sequence>
<organism evidence="4 5">
    <name type="scientific">Streptomyces flavochromogenes</name>
    <dbReference type="NCBI Taxonomy" id="68199"/>
    <lineage>
        <taxon>Bacteria</taxon>
        <taxon>Bacillati</taxon>
        <taxon>Actinomycetota</taxon>
        <taxon>Actinomycetes</taxon>
        <taxon>Kitasatosporales</taxon>
        <taxon>Streptomycetaceae</taxon>
        <taxon>Streptomyces</taxon>
    </lineage>
</organism>
<dbReference type="SUPFAM" id="SSF69318">
    <property type="entry name" value="Integrin alpha N-terminal domain"/>
    <property type="match status" value="1"/>
</dbReference>
<name>A0ABW6XK74_9ACTN</name>
<proteinExistence type="predicted"/>
<comment type="caution">
    <text evidence="4">The sequence shown here is derived from an EMBL/GenBank/DDBJ whole genome shotgun (WGS) entry which is preliminary data.</text>
</comment>
<dbReference type="Gene3D" id="2.20.25.650">
    <property type="entry name" value="Tachylectin-2-like"/>
    <property type="match status" value="1"/>
</dbReference>
<evidence type="ECO:0000313" key="4">
    <source>
        <dbReference type="EMBL" id="MFF5917880.1"/>
    </source>
</evidence>
<evidence type="ECO:0000256" key="3">
    <source>
        <dbReference type="SAM" id="SignalP"/>
    </source>
</evidence>
<dbReference type="InterPro" id="IPR013517">
    <property type="entry name" value="FG-GAP"/>
</dbReference>
<keyword evidence="5" id="KW-1185">Reference proteome</keyword>
<gene>
    <name evidence="4" type="ORF">ACFY8C_06015</name>
</gene>
<dbReference type="RefSeq" id="WP_158710470.1">
    <property type="nucleotide sequence ID" value="NZ_JBIBDZ010000002.1"/>
</dbReference>
<feature type="region of interest" description="Disordered" evidence="2">
    <location>
        <begin position="33"/>
        <end position="52"/>
    </location>
</feature>
<accession>A0ABW6XK74</accession>
<feature type="signal peptide" evidence="3">
    <location>
        <begin position="1"/>
        <end position="33"/>
    </location>
</feature>
<dbReference type="Proteomes" id="UP001602370">
    <property type="component" value="Unassembled WGS sequence"/>
</dbReference>
<dbReference type="Pfam" id="PF13517">
    <property type="entry name" value="FG-GAP_3"/>
    <property type="match status" value="1"/>
</dbReference>
<evidence type="ECO:0000256" key="1">
    <source>
        <dbReference type="ARBA" id="ARBA00022729"/>
    </source>
</evidence>
<dbReference type="InterPro" id="IPR028994">
    <property type="entry name" value="Integrin_alpha_N"/>
</dbReference>
<feature type="chain" id="PRO_5047188361" evidence="3">
    <location>
        <begin position="34"/>
        <end position="745"/>
    </location>
</feature>
<evidence type="ECO:0000256" key="2">
    <source>
        <dbReference type="SAM" id="MobiDB-lite"/>
    </source>
</evidence>
<dbReference type="EMBL" id="JBIBDZ010000002">
    <property type="protein sequence ID" value="MFF5917880.1"/>
    <property type="molecule type" value="Genomic_DNA"/>
</dbReference>